<dbReference type="InterPro" id="IPR013424">
    <property type="entry name" value="Ice-binding_C"/>
</dbReference>
<dbReference type="InterPro" id="IPR049672">
    <property type="entry name" value="Xrt_dep_XDP1"/>
</dbReference>
<dbReference type="NCBIfam" id="NF041927">
    <property type="entry name" value="Xrt_dep_XDP1"/>
    <property type="match status" value="1"/>
</dbReference>
<feature type="signal peptide" evidence="1">
    <location>
        <begin position="1"/>
        <end position="23"/>
    </location>
</feature>
<evidence type="ECO:0000256" key="1">
    <source>
        <dbReference type="SAM" id="SignalP"/>
    </source>
</evidence>
<comment type="caution">
    <text evidence="2">The sequence shown here is derived from an EMBL/GenBank/DDBJ whole genome shotgun (WGS) entry which is preliminary data.</text>
</comment>
<proteinExistence type="predicted"/>
<dbReference type="AlphaFoldDB" id="A0A1E8F977"/>
<gene>
    <name evidence="2" type="ORF">BFC17_04720</name>
</gene>
<dbReference type="OrthoDB" id="6117416at2"/>
<dbReference type="Proteomes" id="UP000176037">
    <property type="component" value="Unassembled WGS sequence"/>
</dbReference>
<dbReference type="NCBIfam" id="TIGR03382">
    <property type="entry name" value="GC_trans_RRR"/>
    <property type="match status" value="1"/>
</dbReference>
<name>A0A1E8F977_9ALTE</name>
<accession>A0A1E8F977</accession>
<reference evidence="2 3" key="1">
    <citation type="submission" date="2016-09" db="EMBL/GenBank/DDBJ databases">
        <title>Alteromonas lipolytica, a new species isolated from sea water.</title>
        <authorList>
            <person name="Wu Y.-H."/>
            <person name="Cheng H."/>
            <person name="Xu X.-W."/>
        </authorList>
    </citation>
    <scope>NUCLEOTIDE SEQUENCE [LARGE SCALE GENOMIC DNA]</scope>
    <source>
        <strain evidence="2 3">JW12</strain>
    </source>
</reference>
<sequence>MKLINKAILVGLLLGSSAQFANATGTTWDFTDKSSNTDFTSTDGNYSFHDNTIDRGNVFKLSKDGVNLEIRAFANTGSGGTIEEANVSHADLGLLNYNANYNPETNSGDSHAIDNKGGQVFDMLYFEFSEMVSITNINLGWKGDDSDIAVAAFNDISWFSSLDDTTWGDVAHNAAWKGTFFNLTNYDLTSNINNVEAKYWLIGAYNQVFDGASWTEDNDSVKIASLTTHKAVPEDPNTTPVDAPSTIAMMSLALGGLLVRRRKAMK</sequence>
<keyword evidence="3" id="KW-1185">Reference proteome</keyword>
<organism evidence="2 3">
    <name type="scientific">Alteromonas lipolytica</name>
    <dbReference type="NCBI Taxonomy" id="1856405"/>
    <lineage>
        <taxon>Bacteria</taxon>
        <taxon>Pseudomonadati</taxon>
        <taxon>Pseudomonadota</taxon>
        <taxon>Gammaproteobacteria</taxon>
        <taxon>Alteromonadales</taxon>
        <taxon>Alteromonadaceae</taxon>
        <taxon>Alteromonas/Salinimonas group</taxon>
        <taxon>Alteromonas</taxon>
    </lineage>
</organism>
<evidence type="ECO:0008006" key="4">
    <source>
        <dbReference type="Google" id="ProtNLM"/>
    </source>
</evidence>
<evidence type="ECO:0000313" key="3">
    <source>
        <dbReference type="Proteomes" id="UP000176037"/>
    </source>
</evidence>
<dbReference type="EMBL" id="MJIC01000016">
    <property type="protein sequence ID" value="OFI32472.1"/>
    <property type="molecule type" value="Genomic_DNA"/>
</dbReference>
<feature type="chain" id="PRO_5009213972" description="PEP-CTERM protein-sorting domain-containing protein" evidence="1">
    <location>
        <begin position="24"/>
        <end position="266"/>
    </location>
</feature>
<protein>
    <recommendedName>
        <fullName evidence="4">PEP-CTERM protein-sorting domain-containing protein</fullName>
    </recommendedName>
</protein>
<dbReference type="InterPro" id="IPR017756">
    <property type="entry name" value="TM_Gly-Cys-Arg_CS"/>
</dbReference>
<keyword evidence="1" id="KW-0732">Signal</keyword>
<evidence type="ECO:0000313" key="2">
    <source>
        <dbReference type="EMBL" id="OFI32472.1"/>
    </source>
</evidence>
<dbReference type="NCBIfam" id="TIGR02595">
    <property type="entry name" value="PEP_CTERM"/>
    <property type="match status" value="1"/>
</dbReference>
<dbReference type="RefSeq" id="WP_070178000.1">
    <property type="nucleotide sequence ID" value="NZ_BMJR01000005.1"/>
</dbReference>